<dbReference type="EMBL" id="VOSK01000070">
    <property type="protein sequence ID" value="MPR27026.1"/>
    <property type="molecule type" value="Genomic_DNA"/>
</dbReference>
<evidence type="ECO:0000313" key="3">
    <source>
        <dbReference type="Proteomes" id="UP000403266"/>
    </source>
</evidence>
<evidence type="ECO:0000313" key="2">
    <source>
        <dbReference type="EMBL" id="MPR27026.1"/>
    </source>
</evidence>
<feature type="domain" description="Plasmid replication protein C C-terminal" evidence="1">
    <location>
        <begin position="46"/>
        <end position="142"/>
    </location>
</feature>
<gene>
    <name evidence="2" type="ORF">FS320_17845</name>
</gene>
<dbReference type="InterPro" id="IPR021760">
    <property type="entry name" value="RepC_C"/>
</dbReference>
<organism evidence="2 3">
    <name type="scientific">Microvirga tunisiensis</name>
    <dbReference type="NCBI Taxonomy" id="2108360"/>
    <lineage>
        <taxon>Bacteria</taxon>
        <taxon>Pseudomonadati</taxon>
        <taxon>Pseudomonadota</taxon>
        <taxon>Alphaproteobacteria</taxon>
        <taxon>Hyphomicrobiales</taxon>
        <taxon>Methylobacteriaceae</taxon>
        <taxon>Microvirga</taxon>
    </lineage>
</organism>
<name>A0A5N7MSP3_9HYPH</name>
<accession>A0A5N7MSP3</accession>
<proteinExistence type="predicted"/>
<keyword evidence="3" id="KW-1185">Reference proteome</keyword>
<sequence>MLSQLRANPMSIVWSQGVPASRLHDNRWPLIQSACSRLNPHSEFSIGLVMTARSQRRGFAAYAKTWFAIAGAADVTSDQVGISKSAWIKACDVVGNAAAATSVALIRERIEAHECASPSGDLRGLIKAAHVGELFLSKSLLRLAGWNAAAARDH</sequence>
<comment type="caution">
    <text evidence="2">The sequence shown here is derived from an EMBL/GenBank/DDBJ whole genome shotgun (WGS) entry which is preliminary data.</text>
</comment>
<dbReference type="Proteomes" id="UP000403266">
    <property type="component" value="Unassembled WGS sequence"/>
</dbReference>
<dbReference type="AlphaFoldDB" id="A0A5N7MSP3"/>
<dbReference type="Pfam" id="PF11800">
    <property type="entry name" value="RP-C_C"/>
    <property type="match status" value="1"/>
</dbReference>
<evidence type="ECO:0000259" key="1">
    <source>
        <dbReference type="Pfam" id="PF11800"/>
    </source>
</evidence>
<protein>
    <recommendedName>
        <fullName evidence="1">Plasmid replication protein C C-terminal domain-containing protein</fullName>
    </recommendedName>
</protein>
<reference evidence="2 3" key="1">
    <citation type="journal article" date="2019" name="Syst. Appl. Microbiol.">
        <title>Microvirga tunisiensis sp. nov., a root nodule symbiotic bacterium isolated from Lupinus micranthus and L. luteus grown in Northern Tunisia.</title>
        <authorList>
            <person name="Msaddak A."/>
            <person name="Rejili M."/>
            <person name="Duran D."/>
            <person name="Mars M."/>
            <person name="Palacios J.M."/>
            <person name="Ruiz-Argueso T."/>
            <person name="Rey L."/>
            <person name="Imperial J."/>
        </authorList>
    </citation>
    <scope>NUCLEOTIDE SEQUENCE [LARGE SCALE GENOMIC DNA]</scope>
    <source>
        <strain evidence="2 3">Lmie10</strain>
    </source>
</reference>